<proteinExistence type="predicted"/>
<gene>
    <name evidence="2" type="ORF">PV04_06592</name>
</gene>
<reference evidence="2 3" key="1">
    <citation type="submission" date="2015-01" db="EMBL/GenBank/DDBJ databases">
        <title>The Genome Sequence of Capronia semiimmersa CBS27337.</title>
        <authorList>
            <consortium name="The Broad Institute Genomics Platform"/>
            <person name="Cuomo C."/>
            <person name="de Hoog S."/>
            <person name="Gorbushina A."/>
            <person name="Stielow B."/>
            <person name="Teixiera M."/>
            <person name="Abouelleil A."/>
            <person name="Chapman S.B."/>
            <person name="Priest M."/>
            <person name="Young S.K."/>
            <person name="Wortman J."/>
            <person name="Nusbaum C."/>
            <person name="Birren B."/>
        </authorList>
    </citation>
    <scope>NUCLEOTIDE SEQUENCE [LARGE SCALE GENOMIC DNA]</scope>
    <source>
        <strain evidence="2 3">CBS 27337</strain>
    </source>
</reference>
<keyword evidence="1" id="KW-0472">Membrane</keyword>
<evidence type="ECO:0000313" key="2">
    <source>
        <dbReference type="EMBL" id="KIW67329.1"/>
    </source>
</evidence>
<organism evidence="2 3">
    <name type="scientific">Phialophora macrospora</name>
    <dbReference type="NCBI Taxonomy" id="1851006"/>
    <lineage>
        <taxon>Eukaryota</taxon>
        <taxon>Fungi</taxon>
        <taxon>Dikarya</taxon>
        <taxon>Ascomycota</taxon>
        <taxon>Pezizomycotina</taxon>
        <taxon>Eurotiomycetes</taxon>
        <taxon>Chaetothyriomycetidae</taxon>
        <taxon>Chaetothyriales</taxon>
        <taxon>Herpotrichiellaceae</taxon>
        <taxon>Phialophora</taxon>
    </lineage>
</organism>
<dbReference type="AlphaFoldDB" id="A0A0D2G5P6"/>
<dbReference type="Proteomes" id="UP000054266">
    <property type="component" value="Unassembled WGS sequence"/>
</dbReference>
<keyword evidence="3" id="KW-1185">Reference proteome</keyword>
<keyword evidence="1" id="KW-1133">Transmembrane helix</keyword>
<dbReference type="PANTHER" id="PTHR39608">
    <property type="entry name" value="INTEGRAL MEMBRANE PROTEIN (AFU_ORTHOLOGUE AFUA_5G08640)"/>
    <property type="match status" value="1"/>
</dbReference>
<accession>A0A0D2G5P6</accession>
<protein>
    <recommendedName>
        <fullName evidence="4">MARVEL domain-containing protein</fullName>
    </recommendedName>
</protein>
<evidence type="ECO:0000313" key="3">
    <source>
        <dbReference type="Proteomes" id="UP000054266"/>
    </source>
</evidence>
<dbReference type="HOGENOM" id="CLU_079951_2_0_1"/>
<dbReference type="EMBL" id="KN846959">
    <property type="protein sequence ID" value="KIW67329.1"/>
    <property type="molecule type" value="Genomic_DNA"/>
</dbReference>
<feature type="transmembrane region" description="Helical" evidence="1">
    <location>
        <begin position="84"/>
        <end position="103"/>
    </location>
</feature>
<evidence type="ECO:0000256" key="1">
    <source>
        <dbReference type="SAM" id="Phobius"/>
    </source>
</evidence>
<feature type="transmembrane region" description="Helical" evidence="1">
    <location>
        <begin position="131"/>
        <end position="149"/>
    </location>
</feature>
<evidence type="ECO:0008006" key="4">
    <source>
        <dbReference type="Google" id="ProtNLM"/>
    </source>
</evidence>
<feature type="transmembrane region" description="Helical" evidence="1">
    <location>
        <begin position="21"/>
        <end position="42"/>
    </location>
</feature>
<keyword evidence="1" id="KW-0812">Transmembrane</keyword>
<dbReference type="STRING" id="5601.A0A0D2G5P6"/>
<sequence length="178" mass="20463">MAIKYFEKCQPSETTTRNLSRFLYQAEALFGGVILGIVSWYLSHWRDTEKYPGARLVFTEIFAGLSIIYGSILIWTWNWYPRCYAVMNSIFCLAFFAAFGAVIEWDCNENWMGWEMLIGESYKACWKTVEAFTFINGFCFLCSTIFALTTTSSAEAHRMHIPYRKGSHGSSVPPTEQV</sequence>
<feature type="transmembrane region" description="Helical" evidence="1">
    <location>
        <begin position="54"/>
        <end position="77"/>
    </location>
</feature>
<name>A0A0D2G5P6_9EURO</name>
<dbReference type="PANTHER" id="PTHR39608:SF1">
    <property type="entry name" value="INTEGRAL MEMBRANE PROTEIN (AFU_ORTHOLOGUE AFUA_5G08640)"/>
    <property type="match status" value="1"/>
</dbReference>